<dbReference type="CDD" id="cd03225">
    <property type="entry name" value="ABC_cobalt_CbiO_domain1"/>
    <property type="match status" value="1"/>
</dbReference>
<evidence type="ECO:0000256" key="8">
    <source>
        <dbReference type="ARBA" id="ARBA00023136"/>
    </source>
</evidence>
<dbReference type="InterPro" id="IPR015856">
    <property type="entry name" value="ABC_transpr_CbiO/EcfA_su"/>
</dbReference>
<name>A0A4V2ZRU7_9BACL</name>
<dbReference type="EMBL" id="SMRT01000034">
    <property type="protein sequence ID" value="TDF90094.1"/>
    <property type="molecule type" value="Genomic_DNA"/>
</dbReference>
<evidence type="ECO:0000256" key="7">
    <source>
        <dbReference type="ARBA" id="ARBA00022967"/>
    </source>
</evidence>
<dbReference type="PROSITE" id="PS00211">
    <property type="entry name" value="ABC_TRANSPORTER_1"/>
    <property type="match status" value="1"/>
</dbReference>
<evidence type="ECO:0000313" key="10">
    <source>
        <dbReference type="EMBL" id="TDF90094.1"/>
    </source>
</evidence>
<dbReference type="GO" id="GO:0016887">
    <property type="term" value="F:ATP hydrolysis activity"/>
    <property type="evidence" value="ECO:0007669"/>
    <property type="project" value="InterPro"/>
</dbReference>
<dbReference type="SMART" id="SM00382">
    <property type="entry name" value="AAA"/>
    <property type="match status" value="1"/>
</dbReference>
<protein>
    <submittedName>
        <fullName evidence="10">ATP-binding cassette domain-containing protein</fullName>
    </submittedName>
</protein>
<evidence type="ECO:0000256" key="5">
    <source>
        <dbReference type="ARBA" id="ARBA00022741"/>
    </source>
</evidence>
<keyword evidence="7" id="KW-1278">Translocase</keyword>
<dbReference type="GO" id="GO:0042626">
    <property type="term" value="F:ATPase-coupled transmembrane transporter activity"/>
    <property type="evidence" value="ECO:0007669"/>
    <property type="project" value="TreeGrafter"/>
</dbReference>
<dbReference type="InterPro" id="IPR003439">
    <property type="entry name" value="ABC_transporter-like_ATP-bd"/>
</dbReference>
<keyword evidence="6 10" id="KW-0067">ATP-binding</keyword>
<evidence type="ECO:0000256" key="4">
    <source>
        <dbReference type="ARBA" id="ARBA00022475"/>
    </source>
</evidence>
<organism evidence="10 11">
    <name type="scientific">Paenibacillus piri</name>
    <dbReference type="NCBI Taxonomy" id="2547395"/>
    <lineage>
        <taxon>Bacteria</taxon>
        <taxon>Bacillati</taxon>
        <taxon>Bacillota</taxon>
        <taxon>Bacilli</taxon>
        <taxon>Bacillales</taxon>
        <taxon>Paenibacillaceae</taxon>
        <taxon>Paenibacillus</taxon>
    </lineage>
</organism>
<dbReference type="Pfam" id="PF00005">
    <property type="entry name" value="ABC_tran"/>
    <property type="match status" value="1"/>
</dbReference>
<dbReference type="PANTHER" id="PTHR43553:SF27">
    <property type="entry name" value="ENERGY-COUPLING FACTOR TRANSPORTER ATP-BINDING PROTEIN ECFA2"/>
    <property type="match status" value="1"/>
</dbReference>
<evidence type="ECO:0000313" key="11">
    <source>
        <dbReference type="Proteomes" id="UP000295636"/>
    </source>
</evidence>
<dbReference type="InterPro" id="IPR050095">
    <property type="entry name" value="ECF_ABC_transporter_ATP-bd"/>
</dbReference>
<dbReference type="GO" id="GO:0043190">
    <property type="term" value="C:ATP-binding cassette (ABC) transporter complex"/>
    <property type="evidence" value="ECO:0007669"/>
    <property type="project" value="TreeGrafter"/>
</dbReference>
<reference evidence="10 11" key="1">
    <citation type="submission" date="2019-03" db="EMBL/GenBank/DDBJ databases">
        <title>This is whole genome sequence of Paenibacillus sp MS74 strain.</title>
        <authorList>
            <person name="Trinh H.N."/>
        </authorList>
    </citation>
    <scope>NUCLEOTIDE SEQUENCE [LARGE SCALE GENOMIC DNA]</scope>
    <source>
        <strain evidence="10 11">MS74</strain>
    </source>
</reference>
<feature type="domain" description="ABC transporter" evidence="9">
    <location>
        <begin position="3"/>
        <end position="244"/>
    </location>
</feature>
<evidence type="ECO:0000256" key="6">
    <source>
        <dbReference type="ARBA" id="ARBA00022840"/>
    </source>
</evidence>
<proteinExistence type="inferred from homology"/>
<dbReference type="GO" id="GO:0005524">
    <property type="term" value="F:ATP binding"/>
    <property type="evidence" value="ECO:0007669"/>
    <property type="project" value="UniProtKB-KW"/>
</dbReference>
<keyword evidence="4" id="KW-1003">Cell membrane</keyword>
<dbReference type="InterPro" id="IPR017871">
    <property type="entry name" value="ABC_transporter-like_CS"/>
</dbReference>
<comment type="caution">
    <text evidence="10">The sequence shown here is derived from an EMBL/GenBank/DDBJ whole genome shotgun (WGS) entry which is preliminary data.</text>
</comment>
<dbReference type="AlphaFoldDB" id="A0A4V2ZRU7"/>
<evidence type="ECO:0000256" key="2">
    <source>
        <dbReference type="ARBA" id="ARBA00005417"/>
    </source>
</evidence>
<dbReference type="PROSITE" id="PS50893">
    <property type="entry name" value="ABC_TRANSPORTER_2"/>
    <property type="match status" value="1"/>
</dbReference>
<dbReference type="PANTHER" id="PTHR43553">
    <property type="entry name" value="HEAVY METAL TRANSPORTER"/>
    <property type="match status" value="1"/>
</dbReference>
<dbReference type="RefSeq" id="WP_133236719.1">
    <property type="nucleotide sequence ID" value="NZ_SMRT01000034.1"/>
</dbReference>
<sequence length="284" mass="32069">MEICLENLSCILANGTPFHKKAIDRISINIPNGQFVAIMGPAGSGKTTLAQAIGGLIVPDSGDLRIGRYRINNKASRRHLWKMVGFLFQFPEHQVFEDTVFKHIAAGLNRSGMRPELMAERVQQAMEAAGLCYAKLKDRSPFQVSGGELRRVALAAILASEPSILILDEPTAGLDGCERDRILSFIKRIHEDKRITVLYITHRLEEALEYSDRILVLDHGKLFADFHPGEIRANWHRLEHIGFVKTPLLRYLDWLEKRFADSLPANIYKEDQLVSFIVSIIRGN</sequence>
<keyword evidence="8" id="KW-0472">Membrane</keyword>
<keyword evidence="5" id="KW-0547">Nucleotide-binding</keyword>
<dbReference type="InterPro" id="IPR027417">
    <property type="entry name" value="P-loop_NTPase"/>
</dbReference>
<dbReference type="InterPro" id="IPR003593">
    <property type="entry name" value="AAA+_ATPase"/>
</dbReference>
<dbReference type="Gene3D" id="3.40.50.300">
    <property type="entry name" value="P-loop containing nucleotide triphosphate hydrolases"/>
    <property type="match status" value="1"/>
</dbReference>
<evidence type="ECO:0000256" key="3">
    <source>
        <dbReference type="ARBA" id="ARBA00022448"/>
    </source>
</evidence>
<evidence type="ECO:0000256" key="1">
    <source>
        <dbReference type="ARBA" id="ARBA00004202"/>
    </source>
</evidence>
<dbReference type="SUPFAM" id="SSF52540">
    <property type="entry name" value="P-loop containing nucleoside triphosphate hydrolases"/>
    <property type="match status" value="1"/>
</dbReference>
<comment type="subcellular location">
    <subcellularLocation>
        <location evidence="1">Cell membrane</location>
        <topology evidence="1">Peripheral membrane protein</topology>
    </subcellularLocation>
</comment>
<evidence type="ECO:0000259" key="9">
    <source>
        <dbReference type="PROSITE" id="PS50893"/>
    </source>
</evidence>
<comment type="similarity">
    <text evidence="2">Belongs to the ABC transporter superfamily.</text>
</comment>
<dbReference type="OrthoDB" id="9784332at2"/>
<dbReference type="Proteomes" id="UP000295636">
    <property type="component" value="Unassembled WGS sequence"/>
</dbReference>
<keyword evidence="11" id="KW-1185">Reference proteome</keyword>
<keyword evidence="3" id="KW-0813">Transport</keyword>
<accession>A0A4V2ZRU7</accession>
<gene>
    <name evidence="10" type="ORF">E1757_34165</name>
</gene>